<dbReference type="EMBL" id="JBFOLK010000013">
    <property type="protein sequence ID" value="KAL2466041.1"/>
    <property type="molecule type" value="Genomic_DNA"/>
</dbReference>
<keyword evidence="2" id="KW-1185">Reference proteome</keyword>
<comment type="caution">
    <text evidence="1">The sequence shown here is derived from an EMBL/GenBank/DDBJ whole genome shotgun (WGS) entry which is preliminary data.</text>
</comment>
<organism evidence="1 2">
    <name type="scientific">Abeliophyllum distichum</name>
    <dbReference type="NCBI Taxonomy" id="126358"/>
    <lineage>
        <taxon>Eukaryota</taxon>
        <taxon>Viridiplantae</taxon>
        <taxon>Streptophyta</taxon>
        <taxon>Embryophyta</taxon>
        <taxon>Tracheophyta</taxon>
        <taxon>Spermatophyta</taxon>
        <taxon>Magnoliopsida</taxon>
        <taxon>eudicotyledons</taxon>
        <taxon>Gunneridae</taxon>
        <taxon>Pentapetalae</taxon>
        <taxon>asterids</taxon>
        <taxon>lamiids</taxon>
        <taxon>Lamiales</taxon>
        <taxon>Oleaceae</taxon>
        <taxon>Forsythieae</taxon>
        <taxon>Abeliophyllum</taxon>
    </lineage>
</organism>
<name>A0ABD1PQ58_9LAMI</name>
<evidence type="ECO:0000313" key="2">
    <source>
        <dbReference type="Proteomes" id="UP001604336"/>
    </source>
</evidence>
<dbReference type="AlphaFoldDB" id="A0ABD1PQ58"/>
<dbReference type="Proteomes" id="UP001604336">
    <property type="component" value="Unassembled WGS sequence"/>
</dbReference>
<dbReference type="PANTHER" id="PTHR33223">
    <property type="entry name" value="CCHC-TYPE DOMAIN-CONTAINING PROTEIN"/>
    <property type="match status" value="1"/>
</dbReference>
<dbReference type="PANTHER" id="PTHR33223:SF10">
    <property type="entry name" value="AMINOTRANSFERASE-LIKE PLANT MOBILE DOMAIN-CONTAINING PROTEIN"/>
    <property type="match status" value="1"/>
</dbReference>
<gene>
    <name evidence="1" type="ORF">Adt_41892</name>
</gene>
<accession>A0ABD1PQ58</accession>
<protein>
    <submittedName>
        <fullName evidence="1">Retrotrans gag domain-containing protein</fullName>
    </submittedName>
</protein>
<proteinExistence type="predicted"/>
<evidence type="ECO:0000313" key="1">
    <source>
        <dbReference type="EMBL" id="KAL2466041.1"/>
    </source>
</evidence>
<sequence>MKDNELSIGFKMPPIDKYNGRGDPTDHINVYKMKLQGYNHVIKCRNFDTTFVSDAKYWYNKLKLRSIRSWTQLKQQFINAFISNCTTVSDMAELGESVKIYS</sequence>
<reference evidence="2" key="1">
    <citation type="submission" date="2024-07" db="EMBL/GenBank/DDBJ databases">
        <title>Two chromosome-level genome assemblies of Korean endemic species Abeliophyllum distichum and Forsythia ovata (Oleaceae).</title>
        <authorList>
            <person name="Jang H."/>
        </authorList>
    </citation>
    <scope>NUCLEOTIDE SEQUENCE [LARGE SCALE GENOMIC DNA]</scope>
</reference>